<accession>A0A840F438</accession>
<dbReference type="Gene3D" id="3.40.50.300">
    <property type="entry name" value="P-loop containing nucleotide triphosphate hydrolases"/>
    <property type="match status" value="1"/>
</dbReference>
<dbReference type="GO" id="GO:0005886">
    <property type="term" value="C:plasma membrane"/>
    <property type="evidence" value="ECO:0007669"/>
    <property type="project" value="TreeGrafter"/>
</dbReference>
<evidence type="ECO:0000313" key="5">
    <source>
        <dbReference type="EMBL" id="MBB4137218.1"/>
    </source>
</evidence>
<evidence type="ECO:0000313" key="6">
    <source>
        <dbReference type="Proteomes" id="UP000551501"/>
    </source>
</evidence>
<dbReference type="GO" id="GO:1903806">
    <property type="term" value="P:L-isoleucine import across plasma membrane"/>
    <property type="evidence" value="ECO:0007669"/>
    <property type="project" value="TreeGrafter"/>
</dbReference>
<dbReference type="GO" id="GO:0016887">
    <property type="term" value="F:ATP hydrolysis activity"/>
    <property type="evidence" value="ECO:0007669"/>
    <property type="project" value="InterPro"/>
</dbReference>
<keyword evidence="6" id="KW-1185">Reference proteome</keyword>
<dbReference type="GO" id="GO:1903805">
    <property type="term" value="P:L-valine import across plasma membrane"/>
    <property type="evidence" value="ECO:0007669"/>
    <property type="project" value="TreeGrafter"/>
</dbReference>
<protein>
    <submittedName>
        <fullName evidence="5">Branched-chain amino acid transport system ATP-binding protein</fullName>
    </submittedName>
</protein>
<dbReference type="PANTHER" id="PTHR45772">
    <property type="entry name" value="CONSERVED COMPONENT OF ABC TRANSPORTER FOR NATURAL AMINO ACIDS-RELATED"/>
    <property type="match status" value="1"/>
</dbReference>
<feature type="domain" description="ABC transporter" evidence="4">
    <location>
        <begin position="5"/>
        <end position="238"/>
    </location>
</feature>
<dbReference type="GO" id="GO:0005524">
    <property type="term" value="F:ATP binding"/>
    <property type="evidence" value="ECO:0007669"/>
    <property type="project" value="UniProtKB-KW"/>
</dbReference>
<comment type="caution">
    <text evidence="5">The sequence shown here is derived from an EMBL/GenBank/DDBJ whole genome shotgun (WGS) entry which is preliminary data.</text>
</comment>
<keyword evidence="1" id="KW-0813">Transport</keyword>
<sequence>MNNVLEVRDLSKSFKGVHALADVQLDVPEGSIVGVIGPNGAGKTTFFNCITGALRPDAGSVRLFGEDATGLPPHRIAHAGVGRTFQLMKPFGTMTARENVIAAALTKGGSHKTAHKRADDVIEATGMAEWADAVSDSLHTAALKRLELARVLARSPRLLLLDEVLAGLVPSERTPVVELLADLRDSEGLSMVFIEHIMAAVMRLSDSVVVFDRGRVIASGDPEAVVADPTVQEAYLGTEIADA</sequence>
<dbReference type="Proteomes" id="UP000551501">
    <property type="component" value="Unassembled WGS sequence"/>
</dbReference>
<dbReference type="GO" id="GO:0015808">
    <property type="term" value="P:L-alanine transport"/>
    <property type="evidence" value="ECO:0007669"/>
    <property type="project" value="TreeGrafter"/>
</dbReference>
<dbReference type="GO" id="GO:0015188">
    <property type="term" value="F:L-isoleucine transmembrane transporter activity"/>
    <property type="evidence" value="ECO:0007669"/>
    <property type="project" value="TreeGrafter"/>
</dbReference>
<keyword evidence="3 5" id="KW-0067">ATP-binding</keyword>
<name>A0A840F438_9ACTN</name>
<evidence type="ECO:0000256" key="1">
    <source>
        <dbReference type="ARBA" id="ARBA00022448"/>
    </source>
</evidence>
<proteinExistence type="predicted"/>
<gene>
    <name evidence="5" type="ORF">BKA16_003770</name>
</gene>
<organism evidence="5 6">
    <name type="scientific">Gordonia humi</name>
    <dbReference type="NCBI Taxonomy" id="686429"/>
    <lineage>
        <taxon>Bacteria</taxon>
        <taxon>Bacillati</taxon>
        <taxon>Actinomycetota</taxon>
        <taxon>Actinomycetes</taxon>
        <taxon>Mycobacteriales</taxon>
        <taxon>Gordoniaceae</taxon>
        <taxon>Gordonia</taxon>
    </lineage>
</organism>
<dbReference type="InterPro" id="IPR003593">
    <property type="entry name" value="AAA+_ATPase"/>
</dbReference>
<dbReference type="InterPro" id="IPR027417">
    <property type="entry name" value="P-loop_NTPase"/>
</dbReference>
<dbReference type="GO" id="GO:0042941">
    <property type="term" value="P:D-alanine transmembrane transport"/>
    <property type="evidence" value="ECO:0007669"/>
    <property type="project" value="TreeGrafter"/>
</dbReference>
<dbReference type="AlphaFoldDB" id="A0A840F438"/>
<reference evidence="5 6" key="1">
    <citation type="submission" date="2020-08" db="EMBL/GenBank/DDBJ databases">
        <title>Sequencing the genomes of 1000 actinobacteria strains.</title>
        <authorList>
            <person name="Klenk H.-P."/>
        </authorList>
    </citation>
    <scope>NUCLEOTIDE SEQUENCE [LARGE SCALE GENOMIC DNA]</scope>
    <source>
        <strain evidence="5 6">DSM 45298</strain>
    </source>
</reference>
<dbReference type="SUPFAM" id="SSF52540">
    <property type="entry name" value="P-loop containing nucleoside triphosphate hydrolases"/>
    <property type="match status" value="1"/>
</dbReference>
<dbReference type="PROSITE" id="PS50893">
    <property type="entry name" value="ABC_TRANSPORTER_2"/>
    <property type="match status" value="1"/>
</dbReference>
<dbReference type="RefSeq" id="WP_183372102.1">
    <property type="nucleotide sequence ID" value="NZ_BAABHL010000126.1"/>
</dbReference>
<dbReference type="InterPro" id="IPR051120">
    <property type="entry name" value="ABC_AA/LPS_Transport"/>
</dbReference>
<dbReference type="GO" id="GO:0005304">
    <property type="term" value="F:L-valine transmembrane transporter activity"/>
    <property type="evidence" value="ECO:0007669"/>
    <property type="project" value="TreeGrafter"/>
</dbReference>
<dbReference type="Pfam" id="PF12399">
    <property type="entry name" value="BCA_ABC_TP_C"/>
    <property type="match status" value="1"/>
</dbReference>
<evidence type="ECO:0000259" key="4">
    <source>
        <dbReference type="PROSITE" id="PS50893"/>
    </source>
</evidence>
<evidence type="ECO:0000256" key="2">
    <source>
        <dbReference type="ARBA" id="ARBA00022741"/>
    </source>
</evidence>
<dbReference type="SMART" id="SM00382">
    <property type="entry name" value="AAA"/>
    <property type="match status" value="1"/>
</dbReference>
<dbReference type="CDD" id="cd03219">
    <property type="entry name" value="ABC_Mj1267_LivG_branched"/>
    <property type="match status" value="1"/>
</dbReference>
<dbReference type="PANTHER" id="PTHR45772:SF7">
    <property type="entry name" value="AMINO ACID ABC TRANSPORTER ATP-BINDING PROTEIN"/>
    <property type="match status" value="1"/>
</dbReference>
<keyword evidence="2" id="KW-0547">Nucleotide-binding</keyword>
<dbReference type="InterPro" id="IPR003439">
    <property type="entry name" value="ABC_transporter-like_ATP-bd"/>
</dbReference>
<dbReference type="InterPro" id="IPR032823">
    <property type="entry name" value="BCA_ABC_TP_C"/>
</dbReference>
<evidence type="ECO:0000256" key="3">
    <source>
        <dbReference type="ARBA" id="ARBA00022840"/>
    </source>
</evidence>
<dbReference type="GO" id="GO:0015192">
    <property type="term" value="F:L-phenylalanine transmembrane transporter activity"/>
    <property type="evidence" value="ECO:0007669"/>
    <property type="project" value="TreeGrafter"/>
</dbReference>
<dbReference type="Pfam" id="PF00005">
    <property type="entry name" value="ABC_tran"/>
    <property type="match status" value="1"/>
</dbReference>
<dbReference type="EMBL" id="JACIFP010000001">
    <property type="protein sequence ID" value="MBB4137218.1"/>
    <property type="molecule type" value="Genomic_DNA"/>
</dbReference>